<gene>
    <name evidence="1" type="ORF">A3L04_02515</name>
    <name evidence="2" type="ORF">CHITON_0497</name>
</gene>
<dbReference type="EMBL" id="CP015193">
    <property type="protein sequence ID" value="ASJ16030.1"/>
    <property type="molecule type" value="Genomic_DNA"/>
</dbReference>
<dbReference type="Proteomes" id="UP000093069">
    <property type="component" value="Chromosome I"/>
</dbReference>
<evidence type="ECO:0000313" key="2">
    <source>
        <dbReference type="EMBL" id="CUX77276.1"/>
    </source>
</evidence>
<keyword evidence="4" id="KW-1185">Reference proteome</keyword>
<accession>A0A160VS86</accession>
<reference evidence="3" key="1">
    <citation type="submission" date="2016-01" db="EMBL/GenBank/DDBJ databases">
        <authorList>
            <person name="Vorgias C.E."/>
        </authorList>
    </citation>
    <scope>NUCLEOTIDE SEQUENCE [LARGE SCALE GENOMIC DNA]</scope>
</reference>
<reference evidence="1 4" key="3">
    <citation type="submission" date="2016-04" db="EMBL/GenBank/DDBJ databases">
        <title>Complete genome sequence of Thermococcus chitonophagus type strain GC74.</title>
        <authorList>
            <person name="Oger P.M."/>
        </authorList>
    </citation>
    <scope>NUCLEOTIDE SEQUENCE [LARGE SCALE GENOMIC DNA]</scope>
    <source>
        <strain evidence="1 4">GC74</strain>
    </source>
</reference>
<reference evidence="2" key="2">
    <citation type="submission" date="2016-01" db="EMBL/GenBank/DDBJ databases">
        <authorList>
            <person name="Oliw E.H."/>
        </authorList>
    </citation>
    <scope>NUCLEOTIDE SEQUENCE</scope>
    <source>
        <strain evidence="2">1</strain>
    </source>
</reference>
<evidence type="ECO:0000313" key="3">
    <source>
        <dbReference type="Proteomes" id="UP000093069"/>
    </source>
</evidence>
<proteinExistence type="predicted"/>
<sequence>MGWREELRKEGFLDVGDFIIELIYVNCPCEPIPPALAIYDKKENEWYRVDEITEANNYTEACDWAIEVIERIRNGEEVKIVSLDGPAPPKVIAKLRKTLQKLLD</sequence>
<organism evidence="2 3">
    <name type="scientific">Thermococcus chitonophagus</name>
    <dbReference type="NCBI Taxonomy" id="54262"/>
    <lineage>
        <taxon>Archaea</taxon>
        <taxon>Methanobacteriati</taxon>
        <taxon>Methanobacteriota</taxon>
        <taxon>Thermococci</taxon>
        <taxon>Thermococcales</taxon>
        <taxon>Thermococcaceae</taxon>
        <taxon>Thermococcus</taxon>
    </lineage>
</organism>
<dbReference type="STRING" id="54262.CHITON_0497"/>
<protein>
    <submittedName>
        <fullName evidence="2">Uncharacterized protein</fullName>
    </submittedName>
</protein>
<name>A0A160VS86_9EURY</name>
<dbReference type="AlphaFoldDB" id="A0A160VS86"/>
<dbReference type="EMBL" id="LN999010">
    <property type="protein sequence ID" value="CUX77276.1"/>
    <property type="molecule type" value="Genomic_DNA"/>
</dbReference>
<evidence type="ECO:0000313" key="4">
    <source>
        <dbReference type="Proteomes" id="UP000250189"/>
    </source>
</evidence>
<evidence type="ECO:0000313" key="1">
    <source>
        <dbReference type="EMBL" id="ASJ16030.1"/>
    </source>
</evidence>
<dbReference type="OrthoDB" id="85230at2157"/>
<dbReference type="KEGG" id="tch:CHITON_0497"/>
<dbReference type="Proteomes" id="UP000250189">
    <property type="component" value="Chromosome"/>
</dbReference>